<comment type="caution">
    <text evidence="1">The sequence shown here is derived from an EMBL/GenBank/DDBJ whole genome shotgun (WGS) entry which is preliminary data.</text>
</comment>
<sequence length="155" mass="18133">MSMSWRTNLCLVFLALYVLQTTSVPHQFHVRIHNDIGGVEYKLVTHCFSRDDDLGTHILKPNQVRAWTFHDVIWPGKHSVFVCDFLWKNLYNRFEVINTGWPNMCDKLNKPGCRTYHWSVKSDGFYLAIGDNPVPSDYEFKDSWQGPRLIKSINV</sequence>
<evidence type="ECO:0000313" key="1">
    <source>
        <dbReference type="EMBL" id="KAI3760618.1"/>
    </source>
</evidence>
<accession>A0ACB9EPR5</accession>
<dbReference type="Proteomes" id="UP001056120">
    <property type="component" value="Linkage Group LG17"/>
</dbReference>
<name>A0ACB9EPR5_9ASTR</name>
<protein>
    <submittedName>
        <fullName evidence="1">Uncharacterized protein</fullName>
    </submittedName>
</protein>
<reference evidence="1 2" key="2">
    <citation type="journal article" date="2022" name="Mol. Ecol. Resour.">
        <title>The genomes of chicory, endive, great burdock and yacon provide insights into Asteraceae paleo-polyploidization history and plant inulin production.</title>
        <authorList>
            <person name="Fan W."/>
            <person name="Wang S."/>
            <person name="Wang H."/>
            <person name="Wang A."/>
            <person name="Jiang F."/>
            <person name="Liu H."/>
            <person name="Zhao H."/>
            <person name="Xu D."/>
            <person name="Zhang Y."/>
        </authorList>
    </citation>
    <scope>NUCLEOTIDE SEQUENCE [LARGE SCALE GENOMIC DNA]</scope>
    <source>
        <strain evidence="2">cv. Yunnan</strain>
        <tissue evidence="1">Leaves</tissue>
    </source>
</reference>
<proteinExistence type="predicted"/>
<gene>
    <name evidence="1" type="ORF">L1987_51015</name>
</gene>
<organism evidence="1 2">
    <name type="scientific">Smallanthus sonchifolius</name>
    <dbReference type="NCBI Taxonomy" id="185202"/>
    <lineage>
        <taxon>Eukaryota</taxon>
        <taxon>Viridiplantae</taxon>
        <taxon>Streptophyta</taxon>
        <taxon>Embryophyta</taxon>
        <taxon>Tracheophyta</taxon>
        <taxon>Spermatophyta</taxon>
        <taxon>Magnoliopsida</taxon>
        <taxon>eudicotyledons</taxon>
        <taxon>Gunneridae</taxon>
        <taxon>Pentapetalae</taxon>
        <taxon>asterids</taxon>
        <taxon>campanulids</taxon>
        <taxon>Asterales</taxon>
        <taxon>Asteraceae</taxon>
        <taxon>Asteroideae</taxon>
        <taxon>Heliantheae alliance</taxon>
        <taxon>Millerieae</taxon>
        <taxon>Smallanthus</taxon>
    </lineage>
</organism>
<keyword evidence="2" id="KW-1185">Reference proteome</keyword>
<reference evidence="2" key="1">
    <citation type="journal article" date="2022" name="Mol. Ecol. Resour.">
        <title>The genomes of chicory, endive, great burdock and yacon provide insights into Asteraceae palaeo-polyploidization history and plant inulin production.</title>
        <authorList>
            <person name="Fan W."/>
            <person name="Wang S."/>
            <person name="Wang H."/>
            <person name="Wang A."/>
            <person name="Jiang F."/>
            <person name="Liu H."/>
            <person name="Zhao H."/>
            <person name="Xu D."/>
            <person name="Zhang Y."/>
        </authorList>
    </citation>
    <scope>NUCLEOTIDE SEQUENCE [LARGE SCALE GENOMIC DNA]</scope>
    <source>
        <strain evidence="2">cv. Yunnan</strain>
    </source>
</reference>
<dbReference type="EMBL" id="CM042034">
    <property type="protein sequence ID" value="KAI3760618.1"/>
    <property type="molecule type" value="Genomic_DNA"/>
</dbReference>
<evidence type="ECO:0000313" key="2">
    <source>
        <dbReference type="Proteomes" id="UP001056120"/>
    </source>
</evidence>